<evidence type="ECO:0000313" key="5">
    <source>
        <dbReference type="Proteomes" id="UP000429523"/>
    </source>
</evidence>
<dbReference type="EMBL" id="QXGA01000013">
    <property type="protein sequence ID" value="KAE9155443.1"/>
    <property type="molecule type" value="Genomic_DNA"/>
</dbReference>
<evidence type="ECO:0000313" key="6">
    <source>
        <dbReference type="Proteomes" id="UP000440732"/>
    </source>
</evidence>
<reference evidence="3 7" key="1">
    <citation type="submission" date="2018-09" db="EMBL/GenBank/DDBJ databases">
        <title>Genomic investigation of the strawberry pathogen Phytophthora fragariae indicates pathogenicity is determined by transcriptional variation in three key races.</title>
        <authorList>
            <person name="Adams T.M."/>
            <person name="Armitage A.D."/>
            <person name="Sobczyk M.K."/>
            <person name="Bates H.J."/>
            <person name="Dunwell J.M."/>
            <person name="Nellist C.F."/>
            <person name="Harrison R.J."/>
        </authorList>
    </citation>
    <scope>NUCLEOTIDE SEQUENCE [LARGE SCALE GENOMIC DNA]</scope>
    <source>
        <strain evidence="4 6">NOV-5</strain>
        <strain evidence="2 5">NOV-9</strain>
        <strain evidence="3 7">SCRP245</strain>
    </source>
</reference>
<gene>
    <name evidence="4" type="ORF">PF006_g586</name>
    <name evidence="2" type="ORF">PF009_g626</name>
    <name evidence="3" type="ORF">PF011_g4034</name>
</gene>
<feature type="region of interest" description="Disordered" evidence="1">
    <location>
        <begin position="18"/>
        <end position="98"/>
    </location>
</feature>
<dbReference type="Proteomes" id="UP000440732">
    <property type="component" value="Unassembled WGS sequence"/>
</dbReference>
<sequence>MNATQSATISAVQLVAAFAARRTVPPASTKTTHAGRRRGEEGNFASRPTTGPSHRARRKRASHPPVQQSRQQSPRLVRSGRLPSSIDHAAPALRSDDV</sequence>
<proteinExistence type="predicted"/>
<name>A0A6A3LYU9_9STRA</name>
<evidence type="ECO:0000256" key="1">
    <source>
        <dbReference type="SAM" id="MobiDB-lite"/>
    </source>
</evidence>
<dbReference type="EMBL" id="QXGF01000013">
    <property type="protein sequence ID" value="KAE8949806.1"/>
    <property type="molecule type" value="Genomic_DNA"/>
</dbReference>
<comment type="caution">
    <text evidence="3">The sequence shown here is derived from an EMBL/GenBank/DDBJ whole genome shotgun (WGS) entry which is preliminary data.</text>
</comment>
<dbReference type="Proteomes" id="UP000460718">
    <property type="component" value="Unassembled WGS sequence"/>
</dbReference>
<protein>
    <submittedName>
        <fullName evidence="3">Uncharacterized protein</fullName>
    </submittedName>
</protein>
<feature type="compositionally biased region" description="Low complexity" evidence="1">
    <location>
        <begin position="64"/>
        <end position="79"/>
    </location>
</feature>
<evidence type="ECO:0000313" key="3">
    <source>
        <dbReference type="EMBL" id="KAE9023318.1"/>
    </source>
</evidence>
<dbReference type="AlphaFoldDB" id="A0A6A3LYU9"/>
<organism evidence="3 7">
    <name type="scientific">Phytophthora fragariae</name>
    <dbReference type="NCBI Taxonomy" id="53985"/>
    <lineage>
        <taxon>Eukaryota</taxon>
        <taxon>Sar</taxon>
        <taxon>Stramenopiles</taxon>
        <taxon>Oomycota</taxon>
        <taxon>Peronosporomycetes</taxon>
        <taxon>Peronosporales</taxon>
        <taxon>Peronosporaceae</taxon>
        <taxon>Phytophthora</taxon>
    </lineage>
</organism>
<evidence type="ECO:0000313" key="4">
    <source>
        <dbReference type="EMBL" id="KAE9155443.1"/>
    </source>
</evidence>
<evidence type="ECO:0000313" key="7">
    <source>
        <dbReference type="Proteomes" id="UP000460718"/>
    </source>
</evidence>
<evidence type="ECO:0000313" key="2">
    <source>
        <dbReference type="EMBL" id="KAE8949806.1"/>
    </source>
</evidence>
<dbReference type="EMBL" id="QXFW01000141">
    <property type="protein sequence ID" value="KAE9023318.1"/>
    <property type="molecule type" value="Genomic_DNA"/>
</dbReference>
<dbReference type="Proteomes" id="UP000429523">
    <property type="component" value="Unassembled WGS sequence"/>
</dbReference>
<accession>A0A6A3LYU9</accession>